<organism evidence="1 2">
    <name type="scientific">Crocosphaera chwakensis CCY0110</name>
    <dbReference type="NCBI Taxonomy" id="391612"/>
    <lineage>
        <taxon>Bacteria</taxon>
        <taxon>Bacillati</taxon>
        <taxon>Cyanobacteriota</taxon>
        <taxon>Cyanophyceae</taxon>
        <taxon>Oscillatoriophycideae</taxon>
        <taxon>Chroococcales</taxon>
        <taxon>Aphanothecaceae</taxon>
        <taxon>Crocosphaera</taxon>
        <taxon>Crocosphaera chwakensis</taxon>
    </lineage>
</organism>
<protein>
    <submittedName>
        <fullName evidence="1">Uncharacterized protein</fullName>
    </submittedName>
</protein>
<reference evidence="1 2" key="1">
    <citation type="submission" date="2007-03" db="EMBL/GenBank/DDBJ databases">
        <authorList>
            <person name="Stal L."/>
            <person name="Ferriera S."/>
            <person name="Johnson J."/>
            <person name="Kravitz S."/>
            <person name="Beeson K."/>
            <person name="Sutton G."/>
            <person name="Rogers Y.-H."/>
            <person name="Friedman R."/>
            <person name="Frazier M."/>
            <person name="Venter J.C."/>
        </authorList>
    </citation>
    <scope>NUCLEOTIDE SEQUENCE [LARGE SCALE GENOMIC DNA]</scope>
    <source>
        <strain evidence="1 2">CCY0110</strain>
    </source>
</reference>
<dbReference type="Proteomes" id="UP000003781">
    <property type="component" value="Unassembled WGS sequence"/>
</dbReference>
<gene>
    <name evidence="1" type="ORF">CY0110_19307</name>
</gene>
<dbReference type="AlphaFoldDB" id="A3IJJ3"/>
<evidence type="ECO:0000313" key="2">
    <source>
        <dbReference type="Proteomes" id="UP000003781"/>
    </source>
</evidence>
<name>A3IJJ3_9CHRO</name>
<proteinExistence type="predicted"/>
<evidence type="ECO:0000313" key="1">
    <source>
        <dbReference type="EMBL" id="EAZ93975.1"/>
    </source>
</evidence>
<dbReference type="EMBL" id="AAXW01000002">
    <property type="protein sequence ID" value="EAZ93975.1"/>
    <property type="molecule type" value="Genomic_DNA"/>
</dbReference>
<keyword evidence="2" id="KW-1185">Reference proteome</keyword>
<sequence>MAKRDFFLAPLFRWNTSRLTALSILL</sequence>
<comment type="caution">
    <text evidence="1">The sequence shown here is derived from an EMBL/GenBank/DDBJ whole genome shotgun (WGS) entry which is preliminary data.</text>
</comment>
<accession>A3IJJ3</accession>